<proteinExistence type="predicted"/>
<accession>A0A2S5VNU0</accession>
<protein>
    <submittedName>
        <fullName evidence="1">Uncharacterized protein</fullName>
    </submittedName>
</protein>
<evidence type="ECO:0000313" key="1">
    <source>
        <dbReference type="EMBL" id="PPF64720.1"/>
    </source>
</evidence>
<organism evidence="1 2">
    <name type="scientific">Clavibacter michiganensis</name>
    <dbReference type="NCBI Taxonomy" id="28447"/>
    <lineage>
        <taxon>Bacteria</taxon>
        <taxon>Bacillati</taxon>
        <taxon>Actinomycetota</taxon>
        <taxon>Actinomycetes</taxon>
        <taxon>Micrococcales</taxon>
        <taxon>Microbacteriaceae</taxon>
        <taxon>Clavibacter</taxon>
    </lineage>
</organism>
<evidence type="ECO:0000313" key="2">
    <source>
        <dbReference type="Proteomes" id="UP000239241"/>
    </source>
</evidence>
<reference evidence="1 2" key="1">
    <citation type="submission" date="2018-02" db="EMBL/GenBank/DDBJ databases">
        <title>Bacteriophage NCPPB3778 and a type I-E CRISPR drive the evolution of the US Biological Select Agent, Rathayibacter toxicus.</title>
        <authorList>
            <person name="Davis E.W.II."/>
            <person name="Tabima J.F."/>
            <person name="Weisberg A.J."/>
            <person name="Lopes L.D."/>
            <person name="Wiseman M.S."/>
            <person name="Wiseman M.S."/>
            <person name="Pupko T."/>
            <person name="Belcher M.S."/>
            <person name="Sechler A.J."/>
            <person name="Tancos M.A."/>
            <person name="Schroeder B.K."/>
            <person name="Murray T.D."/>
            <person name="Luster D.G."/>
            <person name="Schneider W.L."/>
            <person name="Rogers E."/>
            <person name="Andreote F.D."/>
            <person name="Grunwald N.J."/>
            <person name="Putnam M.L."/>
            <person name="Chang J.H."/>
        </authorList>
    </citation>
    <scope>NUCLEOTIDE SEQUENCE [LARGE SCALE GENOMIC DNA]</scope>
    <source>
        <strain evidence="1 2">AY1B3</strain>
    </source>
</reference>
<dbReference type="Proteomes" id="UP000239241">
    <property type="component" value="Unassembled WGS sequence"/>
</dbReference>
<comment type="caution">
    <text evidence="1">The sequence shown here is derived from an EMBL/GenBank/DDBJ whole genome shotgun (WGS) entry which is preliminary data.</text>
</comment>
<name>A0A2S5VNU0_9MICO</name>
<sequence length="79" mass="8995">MSAIFGFEGTVTDHTEMLDQIRMTNMRFYAHIFDQLLTEIFYIPMEKFVDADSSLSAVVSVPPVQACYKFATGMMLTED</sequence>
<dbReference type="EMBL" id="PSXY01000034">
    <property type="protein sequence ID" value="PPF64720.1"/>
    <property type="molecule type" value="Genomic_DNA"/>
</dbReference>
<dbReference type="AlphaFoldDB" id="A0A2S5VNU0"/>
<gene>
    <name evidence="1" type="ORF">C5E16_14265</name>
</gene>